<evidence type="ECO:0000313" key="10">
    <source>
        <dbReference type="Proteomes" id="UP000193944"/>
    </source>
</evidence>
<dbReference type="InterPro" id="IPR036861">
    <property type="entry name" value="Endochitinase-like_sf"/>
</dbReference>
<dbReference type="InterPro" id="IPR050131">
    <property type="entry name" value="Peptidase_S8_subtilisin-like"/>
</dbReference>
<keyword evidence="3 6" id="KW-0645">Protease</keyword>
<dbReference type="OrthoDB" id="19448at2759"/>
<keyword evidence="7" id="KW-0812">Transmembrane</keyword>
<dbReference type="GO" id="GO:0004252">
    <property type="term" value="F:serine-type endopeptidase activity"/>
    <property type="evidence" value="ECO:0007669"/>
    <property type="project" value="UniProtKB-UniRule"/>
</dbReference>
<organism evidence="9 10">
    <name type="scientific">Anaeromyces robustus</name>
    <dbReference type="NCBI Taxonomy" id="1754192"/>
    <lineage>
        <taxon>Eukaryota</taxon>
        <taxon>Fungi</taxon>
        <taxon>Fungi incertae sedis</taxon>
        <taxon>Chytridiomycota</taxon>
        <taxon>Chytridiomycota incertae sedis</taxon>
        <taxon>Neocallimastigomycetes</taxon>
        <taxon>Neocallimastigales</taxon>
        <taxon>Neocallimastigaceae</taxon>
        <taxon>Anaeromyces</taxon>
    </lineage>
</organism>
<feature type="active site" description="Charge relay system" evidence="6">
    <location>
        <position position="396"/>
    </location>
</feature>
<dbReference type="Gene3D" id="3.40.50.200">
    <property type="entry name" value="Peptidase S8/S53 domain"/>
    <property type="match status" value="1"/>
</dbReference>
<keyword evidence="4 6" id="KW-0378">Hydrolase</keyword>
<keyword evidence="10" id="KW-1185">Reference proteome</keyword>
<evidence type="ECO:0000256" key="6">
    <source>
        <dbReference type="PROSITE-ProRule" id="PRU01240"/>
    </source>
</evidence>
<keyword evidence="7" id="KW-0472">Membrane</keyword>
<protein>
    <submittedName>
        <fullName evidence="9">Subtilisin-like protein</fullName>
    </submittedName>
</protein>
<feature type="active site" description="Charge relay system" evidence="6">
    <location>
        <position position="168"/>
    </location>
</feature>
<proteinExistence type="inferred from homology"/>
<feature type="active site" description="Charge relay system" evidence="6">
    <location>
        <position position="226"/>
    </location>
</feature>
<keyword evidence="7" id="KW-1133">Transmembrane helix</keyword>
<reference evidence="9 10" key="2">
    <citation type="submission" date="2016-08" db="EMBL/GenBank/DDBJ databases">
        <title>Pervasive Adenine N6-methylation of Active Genes in Fungi.</title>
        <authorList>
            <consortium name="DOE Joint Genome Institute"/>
            <person name="Mondo S.J."/>
            <person name="Dannebaum R.O."/>
            <person name="Kuo R.C."/>
            <person name="Labutti K."/>
            <person name="Haridas S."/>
            <person name="Kuo A."/>
            <person name="Salamov A."/>
            <person name="Ahrendt S.R."/>
            <person name="Lipzen A."/>
            <person name="Sullivan W."/>
            <person name="Andreopoulos W.B."/>
            <person name="Clum A."/>
            <person name="Lindquist E."/>
            <person name="Daum C."/>
            <person name="Ramamoorthy G.K."/>
            <person name="Gryganskyi A."/>
            <person name="Culley D."/>
            <person name="Magnuson J.K."/>
            <person name="James T.Y."/>
            <person name="O'Malley M.A."/>
            <person name="Stajich J.E."/>
            <person name="Spatafora J.W."/>
            <person name="Visel A."/>
            <person name="Grigoriev I.V."/>
        </authorList>
    </citation>
    <scope>NUCLEOTIDE SEQUENCE [LARGE SCALE GENOMIC DNA]</scope>
    <source>
        <strain evidence="9 10">S4</strain>
    </source>
</reference>
<dbReference type="AlphaFoldDB" id="A0A1Y1X360"/>
<evidence type="ECO:0000256" key="3">
    <source>
        <dbReference type="ARBA" id="ARBA00022670"/>
    </source>
</evidence>
<evidence type="ECO:0000256" key="4">
    <source>
        <dbReference type="ARBA" id="ARBA00022801"/>
    </source>
</evidence>
<dbReference type="Pfam" id="PF00082">
    <property type="entry name" value="Peptidase_S8"/>
    <property type="match status" value="1"/>
</dbReference>
<keyword evidence="2" id="KW-0147">Chitin-binding</keyword>
<dbReference type="GO" id="GO:0006508">
    <property type="term" value="P:proteolysis"/>
    <property type="evidence" value="ECO:0007669"/>
    <property type="project" value="UniProtKB-KW"/>
</dbReference>
<sequence length="703" mass="79068">MNSSHLILIIITFNIFVNILAENAYYVISIKRNENDKNFDDESKAIQTKIIELVNDRMNDIYEIIEDNMDTYHSENGEMNEILKEISLNSLKKRQFDKPIKYNFINKNRPNLNIDTHNNINKRSVNSTNSNLVDSNLSKYYPSNTELYDFNYYYPESAGQGIDLFFIDDGIDMSFNEDYDTYKGKPYERIITCDTIIYDGISHPTKDKEKNEYCIIIDGGKDAISHGVSVASVAAGTLYGVAKKANIHMIATSLNHFDILEALDYIKMNGTPYKCIINLSRGGWNYFRENIQNKITELSETGFIIFASSGNTNENCCIQKGNLIKSFSYYDNVIVVGVTENTYQRNIKDTYNFSFYSNFGNCVDIHAPGEAFIPSKENVYNININGNSVEIAAGSSVATPIVVGVAATIMSEHPEIKFTYELMLKTLIDFSLKDILKNLRSYDTPNRFVNNGKRLVFSPSNYYNGCGKDSPIKTCSNKNCCSKYGTCIDPSDDIYDLCYIGRGCQSEYGECHETQATSFITEPILTINTENYHHSLKTVPNIITKSHSSRKTKSIKIIPSSSQTYSSSSSIISTTKTIPTTAITTTTTTITTIITEKPILKTTTTSVSSTNTITIPTVTSTITKKSTSITSTISTLTTMTTTSISMSTSTATSISSTFDWDCKQQMSNACYQELDHCWKKSWYENQFKECIAINEICSKIWNS</sequence>
<comment type="similarity">
    <text evidence="1 6">Belongs to the peptidase S8 family.</text>
</comment>
<dbReference type="PROSITE" id="PS51892">
    <property type="entry name" value="SUBTILASE"/>
    <property type="match status" value="1"/>
</dbReference>
<evidence type="ECO:0000256" key="5">
    <source>
        <dbReference type="ARBA" id="ARBA00022825"/>
    </source>
</evidence>
<evidence type="ECO:0000313" key="9">
    <source>
        <dbReference type="EMBL" id="ORX80249.1"/>
    </source>
</evidence>
<feature type="domain" description="Peptidase S8/S53" evidence="8">
    <location>
        <begin position="219"/>
        <end position="421"/>
    </location>
</feature>
<dbReference type="SUPFAM" id="SSF52743">
    <property type="entry name" value="Subtilisin-like"/>
    <property type="match status" value="1"/>
</dbReference>
<dbReference type="PANTHER" id="PTHR43806:SF11">
    <property type="entry name" value="CEREVISIN-RELATED"/>
    <property type="match status" value="1"/>
</dbReference>
<evidence type="ECO:0000256" key="7">
    <source>
        <dbReference type="SAM" id="Phobius"/>
    </source>
</evidence>
<dbReference type="GO" id="GO:0005615">
    <property type="term" value="C:extracellular space"/>
    <property type="evidence" value="ECO:0007669"/>
    <property type="project" value="TreeGrafter"/>
</dbReference>
<dbReference type="Gene3D" id="3.30.60.10">
    <property type="entry name" value="Endochitinase-like"/>
    <property type="match status" value="1"/>
</dbReference>
<evidence type="ECO:0000259" key="8">
    <source>
        <dbReference type="Pfam" id="PF00082"/>
    </source>
</evidence>
<accession>A0A1Y1X360</accession>
<dbReference type="GO" id="GO:0008061">
    <property type="term" value="F:chitin binding"/>
    <property type="evidence" value="ECO:0007669"/>
    <property type="project" value="UniProtKB-KW"/>
</dbReference>
<dbReference type="CDD" id="cd00035">
    <property type="entry name" value="ChtBD1"/>
    <property type="match status" value="1"/>
</dbReference>
<dbReference type="Proteomes" id="UP000193944">
    <property type="component" value="Unassembled WGS sequence"/>
</dbReference>
<gene>
    <name evidence="9" type="ORF">BCR32DRAFT_268974</name>
</gene>
<name>A0A1Y1X360_9FUNG</name>
<dbReference type="PANTHER" id="PTHR43806">
    <property type="entry name" value="PEPTIDASE S8"/>
    <property type="match status" value="1"/>
</dbReference>
<evidence type="ECO:0000256" key="1">
    <source>
        <dbReference type="ARBA" id="ARBA00011073"/>
    </source>
</evidence>
<dbReference type="InterPro" id="IPR015500">
    <property type="entry name" value="Peptidase_S8_subtilisin-rel"/>
</dbReference>
<reference evidence="9 10" key="1">
    <citation type="submission" date="2016-08" db="EMBL/GenBank/DDBJ databases">
        <title>A Parts List for Fungal Cellulosomes Revealed by Comparative Genomics.</title>
        <authorList>
            <consortium name="DOE Joint Genome Institute"/>
            <person name="Haitjema C.H."/>
            <person name="Gilmore S.P."/>
            <person name="Henske J.K."/>
            <person name="Solomon K.V."/>
            <person name="De Groot R."/>
            <person name="Kuo A."/>
            <person name="Mondo S.J."/>
            <person name="Salamov A.A."/>
            <person name="Labutti K."/>
            <person name="Zhao Z."/>
            <person name="Chiniquy J."/>
            <person name="Barry K."/>
            <person name="Brewer H.M."/>
            <person name="Purvine S.O."/>
            <person name="Wright A.T."/>
            <person name="Boxma B."/>
            <person name="Van Alen T."/>
            <person name="Hackstein J.H."/>
            <person name="Baker S.E."/>
            <person name="Grigoriev I.V."/>
            <person name="O'Malley M.A."/>
        </authorList>
    </citation>
    <scope>NUCLEOTIDE SEQUENCE [LARGE SCALE GENOMIC DNA]</scope>
    <source>
        <strain evidence="9 10">S4</strain>
    </source>
</reference>
<dbReference type="InterPro" id="IPR000209">
    <property type="entry name" value="Peptidase_S8/S53_dom"/>
</dbReference>
<dbReference type="STRING" id="1754192.A0A1Y1X360"/>
<dbReference type="EMBL" id="MCFG01000151">
    <property type="protein sequence ID" value="ORX80249.1"/>
    <property type="molecule type" value="Genomic_DNA"/>
</dbReference>
<dbReference type="InterPro" id="IPR036852">
    <property type="entry name" value="Peptidase_S8/S53_dom_sf"/>
</dbReference>
<feature type="transmembrane region" description="Helical" evidence="7">
    <location>
        <begin position="6"/>
        <end position="28"/>
    </location>
</feature>
<keyword evidence="5 6" id="KW-0720">Serine protease</keyword>
<evidence type="ECO:0000256" key="2">
    <source>
        <dbReference type="ARBA" id="ARBA00022669"/>
    </source>
</evidence>
<comment type="caution">
    <text evidence="9">The sequence shown here is derived from an EMBL/GenBank/DDBJ whole genome shotgun (WGS) entry which is preliminary data.</text>
</comment>
<dbReference type="PRINTS" id="PR00723">
    <property type="entry name" value="SUBTILISIN"/>
</dbReference>